<evidence type="ECO:0000313" key="5">
    <source>
        <dbReference type="Proteomes" id="UP000597138"/>
    </source>
</evidence>
<reference evidence="5" key="3">
    <citation type="journal article" date="2019" name="Int. J. Syst. Evol. Microbiol.">
        <title>The Global Catalogue of Microorganisms (GCM) 10K type strain sequencing project: providing services to taxonomists for standard genome sequencing and annotation.</title>
        <authorList>
            <consortium name="The Broad Institute Genomics Platform"/>
            <consortium name="The Broad Institute Genome Sequencing Center for Infectious Disease"/>
            <person name="Wu L."/>
            <person name="Ma J."/>
        </authorList>
    </citation>
    <scope>NUCLEOTIDE SEQUENCE [LARGE SCALE GENOMIC DNA]</scope>
    <source>
        <strain evidence="5">CGMCC 1.11013</strain>
    </source>
</reference>
<gene>
    <name evidence="3" type="ORF">BG57_23770</name>
    <name evidence="2" type="ORF">GCM10010985_50150</name>
</gene>
<protein>
    <recommendedName>
        <fullName evidence="6">Histidine kinase/HSP90-like ATPase domain-containing protein</fullName>
    </recommendedName>
</protein>
<dbReference type="AlphaFoldDB" id="A0A069NFF5"/>
<proteinExistence type="predicted"/>
<feature type="region of interest" description="Disordered" evidence="1">
    <location>
        <begin position="44"/>
        <end position="83"/>
    </location>
</feature>
<dbReference type="Proteomes" id="UP000027439">
    <property type="component" value="Unassembled WGS sequence"/>
</dbReference>
<dbReference type="eggNOG" id="COG2205">
    <property type="taxonomic scope" value="Bacteria"/>
</dbReference>
<evidence type="ECO:0000313" key="3">
    <source>
        <dbReference type="EMBL" id="KDR27060.1"/>
    </source>
</evidence>
<evidence type="ECO:0000313" key="4">
    <source>
        <dbReference type="Proteomes" id="UP000027439"/>
    </source>
</evidence>
<name>A0A069NFF5_9BURK</name>
<reference evidence="3 4" key="2">
    <citation type="submission" date="2014-03" db="EMBL/GenBank/DDBJ databases">
        <title>Draft Genome Sequences of Four Burkholderia Strains.</title>
        <authorList>
            <person name="Liu X.Y."/>
            <person name="Li C.X."/>
            <person name="Xu J.H."/>
        </authorList>
    </citation>
    <scope>NUCLEOTIDE SEQUENCE [LARGE SCALE GENOMIC DNA]</scope>
    <source>
        <strain evidence="3 4">R27</strain>
    </source>
</reference>
<dbReference type="STRING" id="1071679.BG57_23770"/>
<evidence type="ECO:0000256" key="1">
    <source>
        <dbReference type="SAM" id="MobiDB-lite"/>
    </source>
</evidence>
<dbReference type="Gene3D" id="3.30.565.10">
    <property type="entry name" value="Histidine kinase-like ATPase, C-terminal domain"/>
    <property type="match status" value="1"/>
</dbReference>
<reference evidence="2" key="1">
    <citation type="journal article" date="2014" name="Int. J. Syst. Evol. Microbiol.">
        <title>Complete genome of a new Firmicutes species belonging to the dominant human colonic microbiota ('Ruminococcus bicirculans') reveals two chromosomes and a selective capacity to utilize plant glucans.</title>
        <authorList>
            <consortium name="NISC Comparative Sequencing Program"/>
            <person name="Wegmann U."/>
            <person name="Louis P."/>
            <person name="Goesmann A."/>
            <person name="Henrissat B."/>
            <person name="Duncan S.H."/>
            <person name="Flint H.J."/>
        </authorList>
    </citation>
    <scope>NUCLEOTIDE SEQUENCE</scope>
    <source>
        <strain evidence="2">CGMCC 1.11013</strain>
    </source>
</reference>
<comment type="caution">
    <text evidence="3">The sequence shown here is derived from an EMBL/GenBank/DDBJ whole genome shotgun (WGS) entry which is preliminary data.</text>
</comment>
<keyword evidence="5" id="KW-1185">Reference proteome</keyword>
<dbReference type="Proteomes" id="UP000597138">
    <property type="component" value="Unassembled WGS sequence"/>
</dbReference>
<evidence type="ECO:0008006" key="6">
    <source>
        <dbReference type="Google" id="ProtNLM"/>
    </source>
</evidence>
<sequence>MMRMLVNLMQNAVLYGVVGPEVRTWTGGEANTACVVIADHGKRLGSEDPEALKQPFKRGGGDGQPKGTGFGGSRPSPQEMRPTLPCAATSRWFPDDTSLDAVPIESELLRI</sequence>
<organism evidence="3 4">
    <name type="scientific">Caballeronia grimmiae</name>
    <dbReference type="NCBI Taxonomy" id="1071679"/>
    <lineage>
        <taxon>Bacteria</taxon>
        <taxon>Pseudomonadati</taxon>
        <taxon>Pseudomonadota</taxon>
        <taxon>Betaproteobacteria</taxon>
        <taxon>Burkholderiales</taxon>
        <taxon>Burkholderiaceae</taxon>
        <taxon>Caballeronia</taxon>
    </lineage>
</organism>
<feature type="compositionally biased region" description="Gly residues" evidence="1">
    <location>
        <begin position="61"/>
        <end position="72"/>
    </location>
</feature>
<dbReference type="InterPro" id="IPR036890">
    <property type="entry name" value="HATPase_C_sf"/>
</dbReference>
<reference evidence="2" key="4">
    <citation type="submission" date="2024-05" db="EMBL/GenBank/DDBJ databases">
        <authorList>
            <person name="Sun Q."/>
            <person name="Zhou Y."/>
        </authorList>
    </citation>
    <scope>NUCLEOTIDE SEQUENCE</scope>
    <source>
        <strain evidence="2">CGMCC 1.11013</strain>
    </source>
</reference>
<accession>A0A069NFF5</accession>
<dbReference type="SUPFAM" id="SSF55874">
    <property type="entry name" value="ATPase domain of HSP90 chaperone/DNA topoisomerase II/histidine kinase"/>
    <property type="match status" value="1"/>
</dbReference>
<dbReference type="EMBL" id="BMEG01000010">
    <property type="protein sequence ID" value="GGD89497.1"/>
    <property type="molecule type" value="Genomic_DNA"/>
</dbReference>
<dbReference type="EMBL" id="JFHE01000046">
    <property type="protein sequence ID" value="KDR27060.1"/>
    <property type="molecule type" value="Genomic_DNA"/>
</dbReference>
<evidence type="ECO:0000313" key="2">
    <source>
        <dbReference type="EMBL" id="GGD89497.1"/>
    </source>
</evidence>